<dbReference type="Gene3D" id="3.10.50.40">
    <property type="match status" value="1"/>
</dbReference>
<dbReference type="OrthoDB" id="25996at2"/>
<dbReference type="PROSITE" id="PS51257">
    <property type="entry name" value="PROKAR_LIPOPROTEIN"/>
    <property type="match status" value="1"/>
</dbReference>
<keyword evidence="4 5" id="KW-0413">Isomerase</keyword>
<dbReference type="Proteomes" id="UP000186855">
    <property type="component" value="Unassembled WGS sequence"/>
</dbReference>
<evidence type="ECO:0000313" key="12">
    <source>
        <dbReference type="Proteomes" id="UP000186471"/>
    </source>
</evidence>
<organism evidence="9 12">
    <name type="scientific">Actinomyces oris</name>
    <dbReference type="NCBI Taxonomy" id="544580"/>
    <lineage>
        <taxon>Bacteria</taxon>
        <taxon>Bacillati</taxon>
        <taxon>Actinomycetota</taxon>
        <taxon>Actinomycetes</taxon>
        <taxon>Actinomycetales</taxon>
        <taxon>Actinomycetaceae</taxon>
        <taxon>Actinomyces</taxon>
    </lineage>
</organism>
<proteinExistence type="predicted"/>
<dbReference type="RefSeq" id="WP_075250152.1">
    <property type="nucleotide sequence ID" value="NZ_MSGO01000057.1"/>
</dbReference>
<dbReference type="Pfam" id="PF00254">
    <property type="entry name" value="FKBP_C"/>
    <property type="match status" value="1"/>
</dbReference>
<evidence type="ECO:0000256" key="4">
    <source>
        <dbReference type="ARBA" id="ARBA00023235"/>
    </source>
</evidence>
<dbReference type="EMBL" id="MSKI01000070">
    <property type="protein sequence ID" value="OLO52293.1"/>
    <property type="molecule type" value="Genomic_DNA"/>
</dbReference>
<evidence type="ECO:0000256" key="5">
    <source>
        <dbReference type="PROSITE-ProRule" id="PRU00277"/>
    </source>
</evidence>
<evidence type="ECO:0000259" key="7">
    <source>
        <dbReference type="PROSITE" id="PS50059"/>
    </source>
</evidence>
<dbReference type="AlphaFoldDB" id="A0A1Q8VG51"/>
<dbReference type="EMBL" id="MSGO01000057">
    <property type="protein sequence ID" value="OLL13879.1"/>
    <property type="molecule type" value="Genomic_DNA"/>
</dbReference>
<reference evidence="11 12" key="1">
    <citation type="submission" date="2016-12" db="EMBL/GenBank/DDBJ databases">
        <title>Genomic comparison of strains in the 'Actinomyces naeslundii' group.</title>
        <authorList>
            <person name="Mughal S.R."/>
            <person name="Do T."/>
            <person name="Gilbert S.C."/>
            <person name="Witherden E.A."/>
            <person name="Didelot X."/>
            <person name="Beighton D."/>
        </authorList>
    </citation>
    <scope>NUCLEOTIDE SEQUENCE [LARGE SCALE GENOMIC DNA]</scope>
    <source>
        <strain evidence="9 12">R21091</strain>
        <strain evidence="10 13">S24V</strain>
        <strain evidence="8 11">S64C</strain>
    </source>
</reference>
<dbReference type="Proteomes" id="UP000186471">
    <property type="component" value="Unassembled WGS sequence"/>
</dbReference>
<dbReference type="EMBL" id="MSKK01000019">
    <property type="protein sequence ID" value="OLO47034.1"/>
    <property type="molecule type" value="Genomic_DNA"/>
</dbReference>
<evidence type="ECO:0000256" key="6">
    <source>
        <dbReference type="SAM" id="SignalP"/>
    </source>
</evidence>
<dbReference type="SUPFAM" id="SSF54534">
    <property type="entry name" value="FKBP-like"/>
    <property type="match status" value="1"/>
</dbReference>
<accession>A0A1Q8VG51</accession>
<evidence type="ECO:0000313" key="13">
    <source>
        <dbReference type="Proteomes" id="UP000186855"/>
    </source>
</evidence>
<dbReference type="PROSITE" id="PS50059">
    <property type="entry name" value="FKBP_PPIASE"/>
    <property type="match status" value="1"/>
</dbReference>
<dbReference type="InterPro" id="IPR044609">
    <property type="entry name" value="FKBP2/11"/>
</dbReference>
<evidence type="ECO:0000256" key="3">
    <source>
        <dbReference type="ARBA" id="ARBA00023110"/>
    </source>
</evidence>
<dbReference type="PANTHER" id="PTHR45779">
    <property type="entry name" value="PEPTIDYLPROLYL ISOMERASE"/>
    <property type="match status" value="1"/>
</dbReference>
<feature type="signal peptide" evidence="6">
    <location>
        <begin position="1"/>
        <end position="20"/>
    </location>
</feature>
<keyword evidence="3 5" id="KW-0697">Rotamase</keyword>
<dbReference type="Proteomes" id="UP000185736">
    <property type="component" value="Unassembled WGS sequence"/>
</dbReference>
<dbReference type="GO" id="GO:0003755">
    <property type="term" value="F:peptidyl-prolyl cis-trans isomerase activity"/>
    <property type="evidence" value="ECO:0007669"/>
    <property type="project" value="UniProtKB-KW"/>
</dbReference>
<gene>
    <name evidence="10" type="ORF">BKH30_07115</name>
    <name evidence="9" type="ORF">BKH31_05640</name>
    <name evidence="8" type="ORF">BKH32_11520</name>
</gene>
<evidence type="ECO:0000256" key="2">
    <source>
        <dbReference type="ARBA" id="ARBA00013194"/>
    </source>
</evidence>
<dbReference type="EC" id="5.2.1.8" evidence="2 5"/>
<evidence type="ECO:0000313" key="11">
    <source>
        <dbReference type="Proteomes" id="UP000185736"/>
    </source>
</evidence>
<comment type="caution">
    <text evidence="9">The sequence shown here is derived from an EMBL/GenBank/DDBJ whole genome shotgun (WGS) entry which is preliminary data.</text>
</comment>
<dbReference type="PANTHER" id="PTHR45779:SF7">
    <property type="entry name" value="PEPTIDYLPROLYL ISOMERASE"/>
    <property type="match status" value="1"/>
</dbReference>
<evidence type="ECO:0000313" key="8">
    <source>
        <dbReference type="EMBL" id="OLL13879.1"/>
    </source>
</evidence>
<sequence>MRRTSLTLTALAAAACLALAGCSGSSKNTSATPSAQASPTLTPSIINCAQEAGTIETDSEALPAIAGDAGAEPTVTWSEGKQAPANLVSKTLTAAEGPAVASGDIITANYVGWKWGSTEAFDSSFKKGAPITFGLTGVIPGWTCGLAGHKVGERVLLSIPGKLGYGDTADPARPNSPTGPLVFVVDITSRITGDELTPATKDATVDSAAVKKLADRGVTLSGDLGAPAAALASPQAQEPLQPEVVVVARGKGQAIKETDTVAVQMSRTSWDGTTRSSTWEDHAPSAMPAAQIHANGLPVGSRIVLLAPGNSNGGKRQSAYLFVIDVEKVI</sequence>
<keyword evidence="6" id="KW-0732">Signal</keyword>
<protein>
    <recommendedName>
        <fullName evidence="2 5">peptidylprolyl isomerase</fullName>
        <ecNumber evidence="2 5">5.2.1.8</ecNumber>
    </recommendedName>
</protein>
<evidence type="ECO:0000313" key="10">
    <source>
        <dbReference type="EMBL" id="OLO52293.1"/>
    </source>
</evidence>
<feature type="chain" id="PRO_5038219561" description="peptidylprolyl isomerase" evidence="6">
    <location>
        <begin position="21"/>
        <end position="330"/>
    </location>
</feature>
<comment type="catalytic activity">
    <reaction evidence="1 5">
        <text>[protein]-peptidylproline (omega=180) = [protein]-peptidylproline (omega=0)</text>
        <dbReference type="Rhea" id="RHEA:16237"/>
        <dbReference type="Rhea" id="RHEA-COMP:10747"/>
        <dbReference type="Rhea" id="RHEA-COMP:10748"/>
        <dbReference type="ChEBI" id="CHEBI:83833"/>
        <dbReference type="ChEBI" id="CHEBI:83834"/>
        <dbReference type="EC" id="5.2.1.8"/>
    </reaction>
</comment>
<dbReference type="InterPro" id="IPR046357">
    <property type="entry name" value="PPIase_dom_sf"/>
</dbReference>
<feature type="domain" description="PPIase FKBP-type" evidence="7">
    <location>
        <begin position="103"/>
        <end position="191"/>
    </location>
</feature>
<name>A0A1Q8VG51_9ACTO</name>
<evidence type="ECO:0000256" key="1">
    <source>
        <dbReference type="ARBA" id="ARBA00000971"/>
    </source>
</evidence>
<dbReference type="InterPro" id="IPR001179">
    <property type="entry name" value="PPIase_FKBP_dom"/>
</dbReference>
<evidence type="ECO:0000313" key="9">
    <source>
        <dbReference type="EMBL" id="OLO47034.1"/>
    </source>
</evidence>